<proteinExistence type="predicted"/>
<evidence type="ECO:0000313" key="3">
    <source>
        <dbReference type="Proteomes" id="UP001630127"/>
    </source>
</evidence>
<feature type="region of interest" description="Disordered" evidence="1">
    <location>
        <begin position="1"/>
        <end position="36"/>
    </location>
</feature>
<accession>A0ABD2ZRW1</accession>
<dbReference type="Proteomes" id="UP001630127">
    <property type="component" value="Unassembled WGS sequence"/>
</dbReference>
<protein>
    <submittedName>
        <fullName evidence="2">Uncharacterized protein</fullName>
    </submittedName>
</protein>
<name>A0ABD2ZRW1_9GENT</name>
<evidence type="ECO:0000313" key="2">
    <source>
        <dbReference type="EMBL" id="KAL3522174.1"/>
    </source>
</evidence>
<sequence>MGEASAAEADQQFTSNTEIAGITEKPPEKRRSNHPTYGQLYDESGGIVDSCSFASDADSYAQRENIYTIVADIHTCLRQIVSAKALFLVDLIRQYFDEITWFPIGPNWKLLLCCTCRAYDAMDEIIAAFSITFSPAEIMQELSFLKTKRRKCL</sequence>
<dbReference type="AlphaFoldDB" id="A0ABD2ZRW1"/>
<evidence type="ECO:0000256" key="1">
    <source>
        <dbReference type="SAM" id="MobiDB-lite"/>
    </source>
</evidence>
<comment type="caution">
    <text evidence="2">The sequence shown here is derived from an EMBL/GenBank/DDBJ whole genome shotgun (WGS) entry which is preliminary data.</text>
</comment>
<dbReference type="EMBL" id="JBJUIK010000007">
    <property type="protein sequence ID" value="KAL3522174.1"/>
    <property type="molecule type" value="Genomic_DNA"/>
</dbReference>
<gene>
    <name evidence="2" type="ORF">ACH5RR_015008</name>
</gene>
<reference evidence="2 3" key="1">
    <citation type="submission" date="2024-11" db="EMBL/GenBank/DDBJ databases">
        <title>A near-complete genome assembly of Cinchona calisaya.</title>
        <authorList>
            <person name="Lian D.C."/>
            <person name="Zhao X.W."/>
            <person name="Wei L."/>
        </authorList>
    </citation>
    <scope>NUCLEOTIDE SEQUENCE [LARGE SCALE GENOMIC DNA]</scope>
    <source>
        <tissue evidence="2">Nenye</tissue>
    </source>
</reference>
<organism evidence="2 3">
    <name type="scientific">Cinchona calisaya</name>
    <dbReference type="NCBI Taxonomy" id="153742"/>
    <lineage>
        <taxon>Eukaryota</taxon>
        <taxon>Viridiplantae</taxon>
        <taxon>Streptophyta</taxon>
        <taxon>Embryophyta</taxon>
        <taxon>Tracheophyta</taxon>
        <taxon>Spermatophyta</taxon>
        <taxon>Magnoliopsida</taxon>
        <taxon>eudicotyledons</taxon>
        <taxon>Gunneridae</taxon>
        <taxon>Pentapetalae</taxon>
        <taxon>asterids</taxon>
        <taxon>lamiids</taxon>
        <taxon>Gentianales</taxon>
        <taxon>Rubiaceae</taxon>
        <taxon>Cinchonoideae</taxon>
        <taxon>Cinchoneae</taxon>
        <taxon>Cinchona</taxon>
    </lineage>
</organism>
<keyword evidence="3" id="KW-1185">Reference proteome</keyword>